<proteinExistence type="predicted"/>
<dbReference type="KEGG" id="zmp:Zymop_1676"/>
<keyword evidence="5 7" id="KW-1133">Transmembrane helix</keyword>
<dbReference type="PATRIC" id="fig|579138.3.peg.1781"/>
<feature type="transmembrane region" description="Helical" evidence="7">
    <location>
        <begin position="405"/>
        <end position="427"/>
    </location>
</feature>
<dbReference type="AlphaFoldDB" id="F8ERV1"/>
<keyword evidence="6 7" id="KW-0472">Membrane</keyword>
<feature type="transmembrane region" description="Helical" evidence="7">
    <location>
        <begin position="541"/>
        <end position="561"/>
    </location>
</feature>
<evidence type="ECO:0000256" key="6">
    <source>
        <dbReference type="ARBA" id="ARBA00023136"/>
    </source>
</evidence>
<dbReference type="eggNOG" id="COG4233">
    <property type="taxonomic scope" value="Bacteria"/>
</dbReference>
<evidence type="ECO:0000256" key="1">
    <source>
        <dbReference type="ARBA" id="ARBA00004651"/>
    </source>
</evidence>
<dbReference type="GO" id="GO:0045454">
    <property type="term" value="P:cell redox homeostasis"/>
    <property type="evidence" value="ECO:0007669"/>
    <property type="project" value="TreeGrafter"/>
</dbReference>
<dbReference type="RefSeq" id="WP_013934952.1">
    <property type="nucleotide sequence ID" value="NC_015709.1"/>
</dbReference>
<feature type="transmembrane region" description="Helical" evidence="7">
    <location>
        <begin position="369"/>
        <end position="393"/>
    </location>
</feature>
<accession>F8ERV1</accession>
<dbReference type="HOGENOM" id="CLU_014657_1_1_5"/>
<protein>
    <submittedName>
        <fullName evidence="9">Cytochrome c biogenesis protein transmembrane region</fullName>
    </submittedName>
</protein>
<comment type="subcellular location">
    <subcellularLocation>
        <location evidence="1">Cell membrane</location>
        <topology evidence="1">Multi-pass membrane protein</topology>
    </subcellularLocation>
</comment>
<dbReference type="InterPro" id="IPR035671">
    <property type="entry name" value="DsbD_gamma"/>
</dbReference>
<dbReference type="GO" id="GO:0005886">
    <property type="term" value="C:plasma membrane"/>
    <property type="evidence" value="ECO:0007669"/>
    <property type="project" value="UniProtKB-SubCell"/>
</dbReference>
<dbReference type="SUPFAM" id="SSF52833">
    <property type="entry name" value="Thioredoxin-like"/>
    <property type="match status" value="1"/>
</dbReference>
<evidence type="ECO:0000256" key="4">
    <source>
        <dbReference type="ARBA" id="ARBA00022748"/>
    </source>
</evidence>
<dbReference type="GO" id="GO:0017004">
    <property type="term" value="P:cytochrome complex assembly"/>
    <property type="evidence" value="ECO:0007669"/>
    <property type="project" value="UniProtKB-KW"/>
</dbReference>
<dbReference type="Proteomes" id="UP000000491">
    <property type="component" value="Chromosome"/>
</dbReference>
<dbReference type="Pfam" id="PF02683">
    <property type="entry name" value="DsbD_TM"/>
    <property type="match status" value="1"/>
</dbReference>
<gene>
    <name evidence="9" type="ordered locus">Zymop_1676</name>
</gene>
<evidence type="ECO:0000256" key="2">
    <source>
        <dbReference type="ARBA" id="ARBA00022475"/>
    </source>
</evidence>
<dbReference type="GO" id="GO:0015035">
    <property type="term" value="F:protein-disulfide reductase activity"/>
    <property type="evidence" value="ECO:0007669"/>
    <property type="project" value="TreeGrafter"/>
</dbReference>
<reference evidence="9 10" key="1">
    <citation type="journal article" date="2011" name="J. Bacteriol.">
        <title>Genome sequence of the ethanol-producing Zymomonas mobilis subsp. pomaceae lectotype strain ATCC 29192.</title>
        <authorList>
            <person name="Kouvelis V.N."/>
            <person name="Davenport K.W."/>
            <person name="Brettin T.S."/>
            <person name="Bruce D."/>
            <person name="Detter C."/>
            <person name="Han C.S."/>
            <person name="Nolan M."/>
            <person name="Tapia R."/>
            <person name="Damoulaki A."/>
            <person name="Kyrpides N.C."/>
            <person name="Typas M.A."/>
            <person name="Pappas K.M."/>
        </authorList>
    </citation>
    <scope>NUCLEOTIDE SEQUENCE [LARGE SCALE GENOMIC DNA]</scope>
    <source>
        <strain evidence="10">ATCC 29192 / DSM 22645 / JCM 10191 / CCUG 17912 / NBRC 13757 / NCIMB 11200 / NRRL B-4491 / Barker I</strain>
    </source>
</reference>
<sequence>MIQSLSPARLFRILMLGVLTLLSLPFYAASAHSVTDQSLHIEPRLVAETLTPRSNSVVTLALVMSPKKGWHGYWKNGGDAGQETQAIWTLPQGVSAGILHYPVPERMVTAGLMSYIYARDYAELTDIKIPAGLNKGTPIPLSVKLNWLSCTDTACVPETATLTTLLHIGEGALSLEEQHKFDYWRSALPKVSSDQALFTQKQDQLVLKLPYPASEKINISAKGIWFFPYREGVLDYTGKQQITHKNNTLFITLPLYSPSTPPKSLEGVLRLAPDQGIEIKAKRADFYVPEKSEVILAANPTQMEPSKAFIQDLPKATPLSNSVLWFSLGGAILGGLILNIMPCVFPILSLKALSLARAHSSEKAHRLEALAYTAGVILVCLGLGGGLLILRAGGHAVGWAFQLQYPHVVLALMILTGLIGFNLAGLFELPSLNGGRNTQQDSLSGAFVTGALAAFVATPCTGPFMAAAMGIALMLPPIEALIIFAGLGLGIALPFLAIGFLPSVRRLLPRPGAWMSVLRHLLSIPMFITALWLGWILGHQIGSDGLIIALSAFLIAVLGLWWTGKRQNHGKNFSFIPAIIALVFTTFVASFAPADPRQERIPIAHPDNRDLPFSQNTLDKLRQDKKPVFVYLSADWCLSCKVNEKMAIDRPATRQAFQNRGITVLQGDWTNGDPEITHFLGALNRSGVPLYLYYPSEGTVQILPQILTPALLQNLGKSEIKA</sequence>
<feature type="domain" description="Thioredoxin" evidence="8">
    <location>
        <begin position="594"/>
        <end position="721"/>
    </location>
</feature>
<dbReference type="InterPro" id="IPR036249">
    <property type="entry name" value="Thioredoxin-like_sf"/>
</dbReference>
<evidence type="ECO:0000259" key="8">
    <source>
        <dbReference type="PROSITE" id="PS51352"/>
    </source>
</evidence>
<organism evidence="9 10">
    <name type="scientific">Zymomonas mobilis subsp. pomaceae (strain ATCC 29192 / DSM 22645 / JCM 10191 / CCUG 17912 / NBRC 13757 / NCIMB 11200 / NRRL B-4491 / Barker I)</name>
    <dbReference type="NCBI Taxonomy" id="579138"/>
    <lineage>
        <taxon>Bacteria</taxon>
        <taxon>Pseudomonadati</taxon>
        <taxon>Pseudomonadota</taxon>
        <taxon>Alphaproteobacteria</taxon>
        <taxon>Sphingomonadales</taxon>
        <taxon>Zymomonadaceae</taxon>
        <taxon>Zymomonas</taxon>
    </lineage>
</organism>
<dbReference type="CDD" id="cd02953">
    <property type="entry name" value="DsbDgamma"/>
    <property type="match status" value="1"/>
</dbReference>
<dbReference type="PROSITE" id="PS51352">
    <property type="entry name" value="THIOREDOXIN_2"/>
    <property type="match status" value="1"/>
</dbReference>
<keyword evidence="2" id="KW-1003">Cell membrane</keyword>
<dbReference type="PANTHER" id="PTHR32234">
    <property type="entry name" value="THIOL:DISULFIDE INTERCHANGE PROTEIN DSBD"/>
    <property type="match status" value="1"/>
</dbReference>
<feature type="transmembrane region" description="Helical" evidence="7">
    <location>
        <begin position="323"/>
        <end position="348"/>
    </location>
</feature>
<dbReference type="PANTHER" id="PTHR32234:SF3">
    <property type="entry name" value="SUPPRESSION OF COPPER SENSITIVITY PROTEIN"/>
    <property type="match status" value="1"/>
</dbReference>
<name>F8ERV1_ZYMMT</name>
<feature type="transmembrane region" description="Helical" evidence="7">
    <location>
        <begin position="573"/>
        <end position="592"/>
    </location>
</feature>
<dbReference type="Pfam" id="PF11412">
    <property type="entry name" value="DsbD_N"/>
    <property type="match status" value="1"/>
</dbReference>
<dbReference type="eggNOG" id="COG4232">
    <property type="taxonomic scope" value="Bacteria"/>
</dbReference>
<evidence type="ECO:0000256" key="3">
    <source>
        <dbReference type="ARBA" id="ARBA00022692"/>
    </source>
</evidence>
<dbReference type="InterPro" id="IPR028250">
    <property type="entry name" value="DsbDN"/>
</dbReference>
<keyword evidence="4" id="KW-0201">Cytochrome c-type biogenesis</keyword>
<dbReference type="InterPro" id="IPR003834">
    <property type="entry name" value="Cyt_c_assmbl_TM_dom"/>
</dbReference>
<evidence type="ECO:0000313" key="10">
    <source>
        <dbReference type="Proteomes" id="UP000000491"/>
    </source>
</evidence>
<evidence type="ECO:0000256" key="5">
    <source>
        <dbReference type="ARBA" id="ARBA00022989"/>
    </source>
</evidence>
<feature type="transmembrane region" description="Helical" evidence="7">
    <location>
        <begin position="447"/>
        <end position="475"/>
    </location>
</feature>
<dbReference type="Pfam" id="PF13899">
    <property type="entry name" value="Thioredoxin_7"/>
    <property type="match status" value="1"/>
</dbReference>
<feature type="transmembrane region" description="Helical" evidence="7">
    <location>
        <begin position="513"/>
        <end position="535"/>
    </location>
</feature>
<keyword evidence="3 7" id="KW-0812">Transmembrane</keyword>
<dbReference type="Gene3D" id="3.40.30.10">
    <property type="entry name" value="Glutaredoxin"/>
    <property type="match status" value="1"/>
</dbReference>
<dbReference type="InterPro" id="IPR013766">
    <property type="entry name" value="Thioredoxin_domain"/>
</dbReference>
<dbReference type="STRING" id="579138.Zymop_1676"/>
<dbReference type="EMBL" id="CP002865">
    <property type="protein sequence ID" value="AEI38564.1"/>
    <property type="molecule type" value="Genomic_DNA"/>
</dbReference>
<evidence type="ECO:0000256" key="7">
    <source>
        <dbReference type="SAM" id="Phobius"/>
    </source>
</evidence>
<evidence type="ECO:0000313" key="9">
    <source>
        <dbReference type="EMBL" id="AEI38564.1"/>
    </source>
</evidence>
<feature type="transmembrane region" description="Helical" evidence="7">
    <location>
        <begin position="481"/>
        <end position="501"/>
    </location>
</feature>